<dbReference type="PROSITE" id="PS50109">
    <property type="entry name" value="HIS_KIN"/>
    <property type="match status" value="1"/>
</dbReference>
<evidence type="ECO:0000256" key="12">
    <source>
        <dbReference type="SAM" id="Phobius"/>
    </source>
</evidence>
<organism evidence="15 16">
    <name type="scientific">Lichenicoccus roseus</name>
    <dbReference type="NCBI Taxonomy" id="2683649"/>
    <lineage>
        <taxon>Bacteria</taxon>
        <taxon>Pseudomonadati</taxon>
        <taxon>Pseudomonadota</taxon>
        <taxon>Alphaproteobacteria</taxon>
        <taxon>Acetobacterales</taxon>
        <taxon>Acetobacteraceae</taxon>
        <taxon>Lichenicoccus</taxon>
    </lineage>
</organism>
<dbReference type="AlphaFoldDB" id="A0A5R9J5I6"/>
<dbReference type="Gene3D" id="1.10.287.130">
    <property type="match status" value="1"/>
</dbReference>
<comment type="caution">
    <text evidence="15">The sequence shown here is derived from an EMBL/GenBank/DDBJ whole genome shotgun (WGS) entry which is preliminary data.</text>
</comment>
<evidence type="ECO:0000313" key="16">
    <source>
        <dbReference type="Proteomes" id="UP000305654"/>
    </source>
</evidence>
<dbReference type="Proteomes" id="UP000305654">
    <property type="component" value="Unassembled WGS sequence"/>
</dbReference>
<dbReference type="PANTHER" id="PTHR45436">
    <property type="entry name" value="SENSOR HISTIDINE KINASE YKOH"/>
    <property type="match status" value="1"/>
</dbReference>
<dbReference type="EMBL" id="VCDI01000004">
    <property type="protein sequence ID" value="TLU72113.1"/>
    <property type="molecule type" value="Genomic_DNA"/>
</dbReference>
<dbReference type="InterPro" id="IPR003661">
    <property type="entry name" value="HisK_dim/P_dom"/>
</dbReference>
<sequence>MSNRAITTPAAATPAPATPSATMALPGTTLLDRLRRAASSTIFRWTLSISGGFAGMALLLFGFIYWQTALHQRQKIDRTILLEAHLLAQAPARDLEEPRLEARLAAWLANDPHEVRYAGIFRRDGRHLAGNLQAMPKHLPVDGHARQAVFKGIDRDHDGDDPEVVRAVATAIGPDRVLLIGYDLDELEDVQDIIRRALELGLAPALLLSIAGGTWLAWRAQSRIARLHAAIGRIMGGQLSGRLPVDHSGDDLDRLATAVNGMLDEIERLVEGIRGVSDSIAHDLRTPLTRVRNRLERSRDEAGTRDEFQAAADRAIASIDQALAVVASVLRISAIDHGRRREAFARVDLAEVLSEAAELYEPLAEEKGVALLLQSRPGSIVVGDHDMLLEAVGNLLDNAIKFAPVQTPVILALTAETYGLRIRIIDRGPGIVPGERDRVLQRFYRSERSRSVPGNGLGLSLVAAVMALHGFRMEIEDAGPGCIIDLHCQPALPWVLHNQQHSLAAAHPDAS</sequence>
<keyword evidence="10 12" id="KW-0472">Membrane</keyword>
<dbReference type="Pfam" id="PF00512">
    <property type="entry name" value="HisKA"/>
    <property type="match status" value="1"/>
</dbReference>
<evidence type="ECO:0000259" key="13">
    <source>
        <dbReference type="PROSITE" id="PS50109"/>
    </source>
</evidence>
<feature type="domain" description="HAMP" evidence="14">
    <location>
        <begin position="218"/>
        <end position="271"/>
    </location>
</feature>
<proteinExistence type="predicted"/>
<evidence type="ECO:0000256" key="3">
    <source>
        <dbReference type="ARBA" id="ARBA00012438"/>
    </source>
</evidence>
<dbReference type="Gene3D" id="6.10.340.10">
    <property type="match status" value="1"/>
</dbReference>
<evidence type="ECO:0000313" key="15">
    <source>
        <dbReference type="EMBL" id="TLU72113.1"/>
    </source>
</evidence>
<dbReference type="SUPFAM" id="SSF158472">
    <property type="entry name" value="HAMP domain-like"/>
    <property type="match status" value="1"/>
</dbReference>
<dbReference type="InterPro" id="IPR003660">
    <property type="entry name" value="HAMP_dom"/>
</dbReference>
<dbReference type="PRINTS" id="PR00344">
    <property type="entry name" value="BCTRLSENSOR"/>
</dbReference>
<evidence type="ECO:0000256" key="7">
    <source>
        <dbReference type="ARBA" id="ARBA00022777"/>
    </source>
</evidence>
<keyword evidence="5" id="KW-0808">Transferase</keyword>
<dbReference type="RefSeq" id="WP_138326519.1">
    <property type="nucleotide sequence ID" value="NZ_VCDI01000004.1"/>
</dbReference>
<evidence type="ECO:0000256" key="11">
    <source>
        <dbReference type="SAM" id="MobiDB-lite"/>
    </source>
</evidence>
<evidence type="ECO:0000259" key="14">
    <source>
        <dbReference type="PROSITE" id="PS50885"/>
    </source>
</evidence>
<keyword evidence="4" id="KW-0597">Phosphoprotein</keyword>
<keyword evidence="9" id="KW-0902">Two-component regulatory system</keyword>
<dbReference type="Pfam" id="PF00672">
    <property type="entry name" value="HAMP"/>
    <property type="match status" value="1"/>
</dbReference>
<evidence type="ECO:0000256" key="5">
    <source>
        <dbReference type="ARBA" id="ARBA00022679"/>
    </source>
</evidence>
<dbReference type="InterPro" id="IPR005467">
    <property type="entry name" value="His_kinase_dom"/>
</dbReference>
<keyword evidence="7 15" id="KW-0418">Kinase</keyword>
<dbReference type="SUPFAM" id="SSF55874">
    <property type="entry name" value="ATPase domain of HSP90 chaperone/DNA topoisomerase II/histidine kinase"/>
    <property type="match status" value="1"/>
</dbReference>
<dbReference type="CDD" id="cd06225">
    <property type="entry name" value="HAMP"/>
    <property type="match status" value="1"/>
</dbReference>
<dbReference type="EC" id="2.7.13.3" evidence="3"/>
<dbReference type="PROSITE" id="PS50885">
    <property type="entry name" value="HAMP"/>
    <property type="match status" value="1"/>
</dbReference>
<comment type="subcellular location">
    <subcellularLocation>
        <location evidence="2">Membrane</location>
    </subcellularLocation>
</comment>
<feature type="transmembrane region" description="Helical" evidence="12">
    <location>
        <begin position="41"/>
        <end position="66"/>
    </location>
</feature>
<accession>A0A5R9J5I6</accession>
<dbReference type="SUPFAM" id="SSF47384">
    <property type="entry name" value="Homodimeric domain of signal transducing histidine kinase"/>
    <property type="match status" value="1"/>
</dbReference>
<dbReference type="InterPro" id="IPR050428">
    <property type="entry name" value="TCS_sensor_his_kinase"/>
</dbReference>
<dbReference type="OrthoDB" id="9815202at2"/>
<evidence type="ECO:0000256" key="1">
    <source>
        <dbReference type="ARBA" id="ARBA00000085"/>
    </source>
</evidence>
<reference evidence="15 16" key="1">
    <citation type="submission" date="2019-05" db="EMBL/GenBank/DDBJ databases">
        <authorList>
            <person name="Pankratov T."/>
            <person name="Grouzdev D."/>
        </authorList>
    </citation>
    <scope>NUCLEOTIDE SEQUENCE [LARGE SCALE GENOMIC DNA]</scope>
    <source>
        <strain evidence="15 16">KEBCLARHB70R</strain>
    </source>
</reference>
<dbReference type="SMART" id="SM00387">
    <property type="entry name" value="HATPase_c"/>
    <property type="match status" value="1"/>
</dbReference>
<dbReference type="InterPro" id="IPR036890">
    <property type="entry name" value="HATPase_C_sf"/>
</dbReference>
<evidence type="ECO:0000256" key="2">
    <source>
        <dbReference type="ARBA" id="ARBA00004370"/>
    </source>
</evidence>
<evidence type="ECO:0000256" key="10">
    <source>
        <dbReference type="ARBA" id="ARBA00023136"/>
    </source>
</evidence>
<gene>
    <name evidence="15" type="ORF">FE263_13400</name>
</gene>
<name>A0A5R9J5I6_9PROT</name>
<dbReference type="InterPro" id="IPR036097">
    <property type="entry name" value="HisK_dim/P_sf"/>
</dbReference>
<feature type="region of interest" description="Disordered" evidence="11">
    <location>
        <begin position="1"/>
        <end position="20"/>
    </location>
</feature>
<dbReference type="GO" id="GO:0005886">
    <property type="term" value="C:plasma membrane"/>
    <property type="evidence" value="ECO:0007669"/>
    <property type="project" value="TreeGrafter"/>
</dbReference>
<dbReference type="CDD" id="cd00082">
    <property type="entry name" value="HisKA"/>
    <property type="match status" value="1"/>
</dbReference>
<evidence type="ECO:0000256" key="9">
    <source>
        <dbReference type="ARBA" id="ARBA00023012"/>
    </source>
</evidence>
<dbReference type="SMART" id="SM00304">
    <property type="entry name" value="HAMP"/>
    <property type="match status" value="1"/>
</dbReference>
<feature type="domain" description="Histidine kinase" evidence="13">
    <location>
        <begin position="279"/>
        <end position="492"/>
    </location>
</feature>
<dbReference type="PANTHER" id="PTHR45436:SF8">
    <property type="entry name" value="HISTIDINE KINASE"/>
    <property type="match status" value="1"/>
</dbReference>
<evidence type="ECO:0000256" key="4">
    <source>
        <dbReference type="ARBA" id="ARBA00022553"/>
    </source>
</evidence>
<dbReference type="InterPro" id="IPR004358">
    <property type="entry name" value="Sig_transdc_His_kin-like_C"/>
</dbReference>
<dbReference type="InterPro" id="IPR003594">
    <property type="entry name" value="HATPase_dom"/>
</dbReference>
<keyword evidence="8 12" id="KW-1133">Transmembrane helix</keyword>
<dbReference type="SMART" id="SM00388">
    <property type="entry name" value="HisKA"/>
    <property type="match status" value="1"/>
</dbReference>
<evidence type="ECO:0000256" key="8">
    <source>
        <dbReference type="ARBA" id="ARBA00022989"/>
    </source>
</evidence>
<dbReference type="Gene3D" id="3.30.565.10">
    <property type="entry name" value="Histidine kinase-like ATPase, C-terminal domain"/>
    <property type="match status" value="1"/>
</dbReference>
<keyword evidence="16" id="KW-1185">Reference proteome</keyword>
<dbReference type="Pfam" id="PF02518">
    <property type="entry name" value="HATPase_c"/>
    <property type="match status" value="1"/>
</dbReference>
<comment type="catalytic activity">
    <reaction evidence="1">
        <text>ATP + protein L-histidine = ADP + protein N-phospho-L-histidine.</text>
        <dbReference type="EC" id="2.7.13.3"/>
    </reaction>
</comment>
<keyword evidence="6 12" id="KW-0812">Transmembrane</keyword>
<evidence type="ECO:0000256" key="6">
    <source>
        <dbReference type="ARBA" id="ARBA00022692"/>
    </source>
</evidence>
<protein>
    <recommendedName>
        <fullName evidence="3">histidine kinase</fullName>
        <ecNumber evidence="3">2.7.13.3</ecNumber>
    </recommendedName>
</protein>
<dbReference type="GO" id="GO:0000155">
    <property type="term" value="F:phosphorelay sensor kinase activity"/>
    <property type="evidence" value="ECO:0007669"/>
    <property type="project" value="InterPro"/>
</dbReference>